<dbReference type="InterPro" id="IPR004104">
    <property type="entry name" value="Gfo/Idh/MocA-like_OxRdtase_C"/>
</dbReference>
<gene>
    <name evidence="5" type="ORF">GCM10007350_17360</name>
</gene>
<dbReference type="Gene3D" id="3.30.360.10">
    <property type="entry name" value="Dihydrodipicolinate Reductase, domain 2"/>
    <property type="match status" value="1"/>
</dbReference>
<feature type="domain" description="Gfo/Idh/MocA-like oxidoreductase C-terminal" evidence="4">
    <location>
        <begin position="134"/>
        <end position="344"/>
    </location>
</feature>
<dbReference type="EMBL" id="BMYO01000004">
    <property type="protein sequence ID" value="GHD62035.1"/>
    <property type="molecule type" value="Genomic_DNA"/>
</dbReference>
<keyword evidence="6" id="KW-1185">Reference proteome</keyword>
<evidence type="ECO:0000256" key="2">
    <source>
        <dbReference type="ARBA" id="ARBA00023002"/>
    </source>
</evidence>
<proteinExistence type="inferred from homology"/>
<dbReference type="Pfam" id="PF01408">
    <property type="entry name" value="GFO_IDH_MocA"/>
    <property type="match status" value="1"/>
</dbReference>
<sequence length="345" mass="36802">MKKQLQVGLIGYGHAGKTFHAPLIAATPGLKLAAIASSRPLAVGADWPDVGVEPDAEALIARRDLDLVVIATPNDSHAPLARAALLAGRNVVVDKPFTLTAAEAEGLAALAAQNGRLLSVFHNARWHADFIAVRAAIAAGRIGAVRQFESRIDRFRPEVRPRWREGAQAGAGLWYDFGPHLVDQALQLFGVPQTVWADLALRRDGALSDDDVHVVLGYRELRVVLGVSNLVVGGGHRFLVHGSSGSLVVDGVDSQAEQLRAGMRPGHPAWAFDARQMTLYTGTDGEPRKQHVDLPRGEYTAYYAGIRDALLGVGPNPVMPSDAVAVMRVIEAAISSSKSGQRIGL</sequence>
<accession>A0ABQ3H0Q9</accession>
<dbReference type="Proteomes" id="UP000604737">
    <property type="component" value="Unassembled WGS sequence"/>
</dbReference>
<protein>
    <submittedName>
        <fullName evidence="5">Oxidoreductase</fullName>
    </submittedName>
</protein>
<dbReference type="InterPro" id="IPR036291">
    <property type="entry name" value="NAD(P)-bd_dom_sf"/>
</dbReference>
<keyword evidence="2" id="KW-0560">Oxidoreductase</keyword>
<organism evidence="5 6">
    <name type="scientific">Jeongeupia chitinilytica</name>
    <dbReference type="NCBI Taxonomy" id="1041641"/>
    <lineage>
        <taxon>Bacteria</taxon>
        <taxon>Pseudomonadati</taxon>
        <taxon>Pseudomonadota</taxon>
        <taxon>Betaproteobacteria</taxon>
        <taxon>Neisseriales</taxon>
        <taxon>Chitinibacteraceae</taxon>
        <taxon>Jeongeupia</taxon>
    </lineage>
</organism>
<comment type="caution">
    <text evidence="5">The sequence shown here is derived from an EMBL/GenBank/DDBJ whole genome shotgun (WGS) entry which is preliminary data.</text>
</comment>
<dbReference type="RefSeq" id="WP_189459910.1">
    <property type="nucleotide sequence ID" value="NZ_BMYO01000004.1"/>
</dbReference>
<dbReference type="PANTHER" id="PTHR43708:SF5">
    <property type="entry name" value="CONSERVED EXPRESSED OXIDOREDUCTASE (EUROFUNG)-RELATED"/>
    <property type="match status" value="1"/>
</dbReference>
<dbReference type="InterPro" id="IPR051317">
    <property type="entry name" value="Gfo/Idh/MocA_oxidoreduct"/>
</dbReference>
<dbReference type="SUPFAM" id="SSF51735">
    <property type="entry name" value="NAD(P)-binding Rossmann-fold domains"/>
    <property type="match status" value="1"/>
</dbReference>
<reference evidence="6" key="1">
    <citation type="journal article" date="2019" name="Int. J. Syst. Evol. Microbiol.">
        <title>The Global Catalogue of Microorganisms (GCM) 10K type strain sequencing project: providing services to taxonomists for standard genome sequencing and annotation.</title>
        <authorList>
            <consortium name="The Broad Institute Genomics Platform"/>
            <consortium name="The Broad Institute Genome Sequencing Center for Infectious Disease"/>
            <person name="Wu L."/>
            <person name="Ma J."/>
        </authorList>
    </citation>
    <scope>NUCLEOTIDE SEQUENCE [LARGE SCALE GENOMIC DNA]</scope>
    <source>
        <strain evidence="6">KCTC 23701</strain>
    </source>
</reference>
<name>A0ABQ3H0Q9_9NEIS</name>
<dbReference type="InterPro" id="IPR000683">
    <property type="entry name" value="Gfo/Idh/MocA-like_OxRdtase_N"/>
</dbReference>
<evidence type="ECO:0000256" key="1">
    <source>
        <dbReference type="ARBA" id="ARBA00010928"/>
    </source>
</evidence>
<dbReference type="PANTHER" id="PTHR43708">
    <property type="entry name" value="CONSERVED EXPRESSED OXIDOREDUCTASE (EUROFUNG)"/>
    <property type="match status" value="1"/>
</dbReference>
<dbReference type="Gene3D" id="3.40.50.720">
    <property type="entry name" value="NAD(P)-binding Rossmann-like Domain"/>
    <property type="match status" value="1"/>
</dbReference>
<evidence type="ECO:0000259" key="3">
    <source>
        <dbReference type="Pfam" id="PF01408"/>
    </source>
</evidence>
<dbReference type="NCBIfam" id="NF008607">
    <property type="entry name" value="PRK11579.1"/>
    <property type="match status" value="1"/>
</dbReference>
<evidence type="ECO:0000313" key="6">
    <source>
        <dbReference type="Proteomes" id="UP000604737"/>
    </source>
</evidence>
<evidence type="ECO:0000259" key="4">
    <source>
        <dbReference type="Pfam" id="PF02894"/>
    </source>
</evidence>
<feature type="domain" description="Gfo/Idh/MocA-like oxidoreductase N-terminal" evidence="3">
    <location>
        <begin position="6"/>
        <end position="122"/>
    </location>
</feature>
<evidence type="ECO:0000313" key="5">
    <source>
        <dbReference type="EMBL" id="GHD62035.1"/>
    </source>
</evidence>
<dbReference type="Pfam" id="PF02894">
    <property type="entry name" value="GFO_IDH_MocA_C"/>
    <property type="match status" value="1"/>
</dbReference>
<comment type="similarity">
    <text evidence="1">Belongs to the Gfo/Idh/MocA family.</text>
</comment>